<dbReference type="Gene3D" id="3.40.50.1000">
    <property type="entry name" value="HAD superfamily/HAD-like"/>
    <property type="match status" value="1"/>
</dbReference>
<gene>
    <name evidence="1" type="ORF">V3391_09165</name>
</gene>
<dbReference type="InterPro" id="IPR051806">
    <property type="entry name" value="HAD-like_SPP"/>
</dbReference>
<name>A0ABU7WEI2_9GAMM</name>
<dbReference type="SFLD" id="SFLDG01135">
    <property type="entry name" value="C1.5.6:_HAD__Beta-PGM__Phospha"/>
    <property type="match status" value="1"/>
</dbReference>
<protein>
    <submittedName>
        <fullName evidence="1">HAD family phosphatase</fullName>
    </submittedName>
</protein>
<dbReference type="InterPro" id="IPR036412">
    <property type="entry name" value="HAD-like_sf"/>
</dbReference>
<comment type="caution">
    <text evidence="1">The sequence shown here is derived from an EMBL/GenBank/DDBJ whole genome shotgun (WGS) entry which is preliminary data.</text>
</comment>
<dbReference type="SFLD" id="SFLDG01129">
    <property type="entry name" value="C1.5:_HAD__Beta-PGM__Phosphata"/>
    <property type="match status" value="1"/>
</dbReference>
<dbReference type="NCBIfam" id="TIGR01509">
    <property type="entry name" value="HAD-SF-IA-v3"/>
    <property type="match status" value="1"/>
</dbReference>
<dbReference type="Gene3D" id="1.10.150.240">
    <property type="entry name" value="Putative phosphatase, domain 2"/>
    <property type="match status" value="1"/>
</dbReference>
<evidence type="ECO:0000313" key="1">
    <source>
        <dbReference type="EMBL" id="MEF3082379.1"/>
    </source>
</evidence>
<dbReference type="PANTHER" id="PTHR43481:SF4">
    <property type="entry name" value="GLYCEROL-1-PHOSPHATE PHOSPHOHYDROLASE 1-RELATED"/>
    <property type="match status" value="1"/>
</dbReference>
<dbReference type="InterPro" id="IPR006439">
    <property type="entry name" value="HAD-SF_hydro_IA"/>
</dbReference>
<evidence type="ECO:0000313" key="2">
    <source>
        <dbReference type="Proteomes" id="UP001358324"/>
    </source>
</evidence>
<dbReference type="Pfam" id="PF13419">
    <property type="entry name" value="HAD_2"/>
    <property type="match status" value="1"/>
</dbReference>
<dbReference type="InterPro" id="IPR023214">
    <property type="entry name" value="HAD_sf"/>
</dbReference>
<reference evidence="1 2" key="1">
    <citation type="submission" date="2024-01" db="EMBL/GenBank/DDBJ databases">
        <title>Novel species of the genus Luteimonas isolated from rivers.</title>
        <authorList>
            <person name="Lu H."/>
        </authorList>
    </citation>
    <scope>NUCLEOTIDE SEQUENCE [LARGE SCALE GENOMIC DNA]</scope>
    <source>
        <strain evidence="1 2">SMYT11W</strain>
    </source>
</reference>
<dbReference type="InterPro" id="IPR023198">
    <property type="entry name" value="PGP-like_dom2"/>
</dbReference>
<dbReference type="PANTHER" id="PTHR43481">
    <property type="entry name" value="FRUCTOSE-1-PHOSPHATE PHOSPHATASE"/>
    <property type="match status" value="1"/>
</dbReference>
<dbReference type="SUPFAM" id="SSF56784">
    <property type="entry name" value="HAD-like"/>
    <property type="match status" value="1"/>
</dbReference>
<dbReference type="EMBL" id="JAZHBM010000002">
    <property type="protein sequence ID" value="MEF3082379.1"/>
    <property type="molecule type" value="Genomic_DNA"/>
</dbReference>
<dbReference type="SFLD" id="SFLDS00003">
    <property type="entry name" value="Haloacid_Dehalogenase"/>
    <property type="match status" value="1"/>
</dbReference>
<keyword evidence="2" id="KW-1185">Reference proteome</keyword>
<sequence>MAEEAPLPFRPAAVIFDMDGLMLDSERAILESLRAAALDQRADIDPDWWLCLIGHTEAVCRARLGAEIGDVAADALLADGHARYVAVAERGVPHRPGIVALLDLLVAHDMPRAVATSTRSPLAQRKLEAAGLLGYFDVVCTSSDVAQPKPAPDVYLLAAERLGVAPAQCLVLEDSPTGVRAALAAGMTAVQVPDLLAPDDAVRALGHRIVESLDDARELLAPWLLAAELTD</sequence>
<proteinExistence type="predicted"/>
<dbReference type="Proteomes" id="UP001358324">
    <property type="component" value="Unassembled WGS sequence"/>
</dbReference>
<dbReference type="RefSeq" id="WP_332078121.1">
    <property type="nucleotide sequence ID" value="NZ_JAZHBM010000002.1"/>
</dbReference>
<dbReference type="CDD" id="cd07505">
    <property type="entry name" value="HAD_BPGM-like"/>
    <property type="match status" value="1"/>
</dbReference>
<organism evidence="1 2">
    <name type="scientific">Luteimonas flava</name>
    <dbReference type="NCBI Taxonomy" id="3115822"/>
    <lineage>
        <taxon>Bacteria</taxon>
        <taxon>Pseudomonadati</taxon>
        <taxon>Pseudomonadota</taxon>
        <taxon>Gammaproteobacteria</taxon>
        <taxon>Lysobacterales</taxon>
        <taxon>Lysobacteraceae</taxon>
        <taxon>Luteimonas</taxon>
    </lineage>
</organism>
<accession>A0ABU7WEI2</accession>
<dbReference type="InterPro" id="IPR041492">
    <property type="entry name" value="HAD_2"/>
</dbReference>
<dbReference type="PRINTS" id="PR00413">
    <property type="entry name" value="HADHALOGNASE"/>
</dbReference>